<evidence type="ECO:0000256" key="1">
    <source>
        <dbReference type="SAM" id="Phobius"/>
    </source>
</evidence>
<evidence type="ECO:0000313" key="2">
    <source>
        <dbReference type="EMBL" id="KAJ6398525.1"/>
    </source>
</evidence>
<dbReference type="EMBL" id="JAPFFI010000003">
    <property type="protein sequence ID" value="KAJ6398525.1"/>
    <property type="molecule type" value="Genomic_DNA"/>
</dbReference>
<reference evidence="2" key="1">
    <citation type="submission" date="2022-10" db="EMBL/GenBank/DDBJ databases">
        <authorList>
            <person name="Hyden B.L."/>
            <person name="Feng K."/>
            <person name="Yates T."/>
            <person name="Jawdy S."/>
            <person name="Smart L.B."/>
            <person name="Muchero W."/>
        </authorList>
    </citation>
    <scope>NUCLEOTIDE SEQUENCE</scope>
    <source>
        <tissue evidence="2">Shoot tip</tissue>
    </source>
</reference>
<keyword evidence="1" id="KW-1133">Transmembrane helix</keyword>
<proteinExistence type="predicted"/>
<reference evidence="2" key="2">
    <citation type="journal article" date="2023" name="Int. J. Mol. Sci.">
        <title>De Novo Assembly and Annotation of 11 Diverse Shrub Willow (Salix) Genomes Reveals Novel Gene Organization in Sex-Linked Regions.</title>
        <authorList>
            <person name="Hyden B."/>
            <person name="Feng K."/>
            <person name="Yates T.B."/>
            <person name="Jawdy S."/>
            <person name="Cereghino C."/>
            <person name="Smart L.B."/>
            <person name="Muchero W."/>
        </authorList>
    </citation>
    <scope>NUCLEOTIDE SEQUENCE</scope>
    <source>
        <tissue evidence="2">Shoot tip</tissue>
    </source>
</reference>
<name>A0ABQ9CFR4_9ROSI</name>
<accession>A0ABQ9CFR4</accession>
<evidence type="ECO:0000313" key="3">
    <source>
        <dbReference type="Proteomes" id="UP001141253"/>
    </source>
</evidence>
<keyword evidence="3" id="KW-1185">Reference proteome</keyword>
<keyword evidence="1" id="KW-0812">Transmembrane</keyword>
<gene>
    <name evidence="2" type="ORF">OIU77_019337</name>
</gene>
<comment type="caution">
    <text evidence="2">The sequence shown here is derived from an EMBL/GenBank/DDBJ whole genome shotgun (WGS) entry which is preliminary data.</text>
</comment>
<sequence>MCEVQKRKKCAVEYCRCRIGKQHGKVCFFAFHVNIVSFHTFVWRDLILFMKGGNLIKILDVRVFSTLCHPIELVCSSTFFFFQFCVCPM</sequence>
<organism evidence="2 3">
    <name type="scientific">Salix suchowensis</name>
    <dbReference type="NCBI Taxonomy" id="1278906"/>
    <lineage>
        <taxon>Eukaryota</taxon>
        <taxon>Viridiplantae</taxon>
        <taxon>Streptophyta</taxon>
        <taxon>Embryophyta</taxon>
        <taxon>Tracheophyta</taxon>
        <taxon>Spermatophyta</taxon>
        <taxon>Magnoliopsida</taxon>
        <taxon>eudicotyledons</taxon>
        <taxon>Gunneridae</taxon>
        <taxon>Pentapetalae</taxon>
        <taxon>rosids</taxon>
        <taxon>fabids</taxon>
        <taxon>Malpighiales</taxon>
        <taxon>Salicaceae</taxon>
        <taxon>Saliceae</taxon>
        <taxon>Salix</taxon>
    </lineage>
</organism>
<keyword evidence="1" id="KW-0472">Membrane</keyword>
<dbReference type="Proteomes" id="UP001141253">
    <property type="component" value="Chromosome 5"/>
</dbReference>
<feature type="transmembrane region" description="Helical" evidence="1">
    <location>
        <begin position="26"/>
        <end position="43"/>
    </location>
</feature>
<protein>
    <submittedName>
        <fullName evidence="2">Uncharacterized protein</fullName>
    </submittedName>
</protein>